<keyword evidence="3" id="KW-0560">Oxidoreductase</keyword>
<dbReference type="STRING" id="4999.A0A1Y1UQK9"/>
<reference evidence="4 5" key="1">
    <citation type="submission" date="2017-03" db="EMBL/GenBank/DDBJ databases">
        <title>Widespread Adenine N6-methylation of Active Genes in Fungi.</title>
        <authorList>
            <consortium name="DOE Joint Genome Institute"/>
            <person name="Mondo S.J."/>
            <person name="Dannebaum R.O."/>
            <person name="Kuo R.C."/>
            <person name="Louie K.B."/>
            <person name="Bewick A.J."/>
            <person name="Labutti K."/>
            <person name="Haridas S."/>
            <person name="Kuo A."/>
            <person name="Salamov A."/>
            <person name="Ahrendt S.R."/>
            <person name="Lau R."/>
            <person name="Bowen B.P."/>
            <person name="Lipzen A."/>
            <person name="Sullivan W."/>
            <person name="Andreopoulos W.B."/>
            <person name="Clum A."/>
            <person name="Lindquist E."/>
            <person name="Daum C."/>
            <person name="Northen T.R."/>
            <person name="Ramamoorthy G."/>
            <person name="Schmitz R.J."/>
            <person name="Gryganskyi A."/>
            <person name="Culley D."/>
            <person name="Magnuson J."/>
            <person name="James T.Y."/>
            <person name="O'Malley M.A."/>
            <person name="Stajich J.E."/>
            <person name="Spatafora J.W."/>
            <person name="Visel A."/>
            <person name="Grigoriev I.V."/>
        </authorList>
    </citation>
    <scope>NUCLEOTIDE SEQUENCE [LARGE SCALE GENOMIC DNA]</scope>
    <source>
        <strain evidence="4 5">NRRL Y-17943</strain>
    </source>
</reference>
<protein>
    <recommendedName>
        <fullName evidence="6">Short-chain dehydrogenase</fullName>
    </recommendedName>
</protein>
<evidence type="ECO:0000313" key="5">
    <source>
        <dbReference type="Proteomes" id="UP000193218"/>
    </source>
</evidence>
<dbReference type="PRINTS" id="PR00081">
    <property type="entry name" value="GDHRDH"/>
</dbReference>
<sequence>MLEMFDTKALGFFVPAPTWGIEDIPDLTGKVAIVTGANTGIGKQSAKHLLQSGATVYAAARSEEKCLNAIEDIKAETKRSDIHFLHLDLGDIAQSYSAGLEFAKSHDRLDMLINSAGVMTPPKGSRTKDGYDLQFGTNCIGHFAFSQPLLKLLRSTAKTAPANSVRIVWVSSAAHFLGSKEGIDFESITEVSRVSPFYHYSQRHVCEMLHTLSERSKLGSIHLANECANRLRDDGIISVSLRNISTDLQRNMWLVRTFMPLYSASLGCLTQLYAATSTDVTMADTGSYYVPWARKYHPSHPKANDPDSQRSTWEFCQAQLEKVVGPTVGLS</sequence>
<dbReference type="InterPro" id="IPR036291">
    <property type="entry name" value="NAD(P)-bd_dom_sf"/>
</dbReference>
<comment type="caution">
    <text evidence="4">The sequence shown here is derived from an EMBL/GenBank/DDBJ whole genome shotgun (WGS) entry which is preliminary data.</text>
</comment>
<dbReference type="Pfam" id="PF00106">
    <property type="entry name" value="adh_short"/>
    <property type="match status" value="1"/>
</dbReference>
<dbReference type="RefSeq" id="XP_021874116.1">
    <property type="nucleotide sequence ID" value="XM_022019037.1"/>
</dbReference>
<proteinExistence type="inferred from homology"/>
<comment type="similarity">
    <text evidence="1">Belongs to the short-chain dehydrogenases/reductases (SDR) family.</text>
</comment>
<dbReference type="FunCoup" id="A0A1Y1UQK9">
    <property type="interactions" value="121"/>
</dbReference>
<dbReference type="AlphaFoldDB" id="A0A1Y1UQK9"/>
<dbReference type="Proteomes" id="UP000193218">
    <property type="component" value="Unassembled WGS sequence"/>
</dbReference>
<gene>
    <name evidence="4" type="ORF">BD324DRAFT_679349</name>
</gene>
<dbReference type="PANTHER" id="PTHR24320:SF236">
    <property type="entry name" value="SHORT-CHAIN DEHYDROGENASE-RELATED"/>
    <property type="match status" value="1"/>
</dbReference>
<evidence type="ECO:0000256" key="2">
    <source>
        <dbReference type="ARBA" id="ARBA00022857"/>
    </source>
</evidence>
<dbReference type="PANTHER" id="PTHR24320">
    <property type="entry name" value="RETINOL DEHYDROGENASE"/>
    <property type="match status" value="1"/>
</dbReference>
<dbReference type="InParanoid" id="A0A1Y1UQK9"/>
<evidence type="ECO:0008006" key="6">
    <source>
        <dbReference type="Google" id="ProtNLM"/>
    </source>
</evidence>
<dbReference type="GO" id="GO:0016491">
    <property type="term" value="F:oxidoreductase activity"/>
    <property type="evidence" value="ECO:0007669"/>
    <property type="project" value="UniProtKB-KW"/>
</dbReference>
<dbReference type="GeneID" id="33560846"/>
<dbReference type="InterPro" id="IPR002347">
    <property type="entry name" value="SDR_fam"/>
</dbReference>
<dbReference type="SUPFAM" id="SSF51735">
    <property type="entry name" value="NAD(P)-binding Rossmann-fold domains"/>
    <property type="match status" value="1"/>
</dbReference>
<keyword evidence="2" id="KW-0521">NADP</keyword>
<name>A0A1Y1UQK9_9TREE</name>
<keyword evidence="5" id="KW-1185">Reference proteome</keyword>
<organism evidence="4 5">
    <name type="scientific">Kockovaella imperatae</name>
    <dbReference type="NCBI Taxonomy" id="4999"/>
    <lineage>
        <taxon>Eukaryota</taxon>
        <taxon>Fungi</taxon>
        <taxon>Dikarya</taxon>
        <taxon>Basidiomycota</taxon>
        <taxon>Agaricomycotina</taxon>
        <taxon>Tremellomycetes</taxon>
        <taxon>Tremellales</taxon>
        <taxon>Cuniculitremaceae</taxon>
        <taxon>Kockovaella</taxon>
    </lineage>
</organism>
<dbReference type="Gene3D" id="3.40.50.720">
    <property type="entry name" value="NAD(P)-binding Rossmann-like Domain"/>
    <property type="match status" value="1"/>
</dbReference>
<evidence type="ECO:0000313" key="4">
    <source>
        <dbReference type="EMBL" id="ORX40331.1"/>
    </source>
</evidence>
<evidence type="ECO:0000256" key="3">
    <source>
        <dbReference type="ARBA" id="ARBA00023002"/>
    </source>
</evidence>
<dbReference type="OrthoDB" id="191139at2759"/>
<evidence type="ECO:0000256" key="1">
    <source>
        <dbReference type="ARBA" id="ARBA00006484"/>
    </source>
</evidence>
<dbReference type="EMBL" id="NBSH01000002">
    <property type="protein sequence ID" value="ORX40331.1"/>
    <property type="molecule type" value="Genomic_DNA"/>
</dbReference>
<accession>A0A1Y1UQK9</accession>